<dbReference type="KEGG" id="ptm:GSPATT00009918001"/>
<feature type="compositionally biased region" description="Polar residues" evidence="2">
    <location>
        <begin position="16"/>
        <end position="31"/>
    </location>
</feature>
<dbReference type="AlphaFoldDB" id="A0CS79"/>
<feature type="region of interest" description="Disordered" evidence="2">
    <location>
        <begin position="1"/>
        <end position="38"/>
    </location>
</feature>
<feature type="compositionally biased region" description="Polar residues" evidence="2">
    <location>
        <begin position="326"/>
        <end position="339"/>
    </location>
</feature>
<evidence type="ECO:0000256" key="2">
    <source>
        <dbReference type="SAM" id="MobiDB-lite"/>
    </source>
</evidence>
<reference evidence="3 4" key="1">
    <citation type="journal article" date="2006" name="Nature">
        <title>Global trends of whole-genome duplications revealed by the ciliate Paramecium tetraurelia.</title>
        <authorList>
            <consortium name="Genoscope"/>
            <person name="Aury J.-M."/>
            <person name="Jaillon O."/>
            <person name="Duret L."/>
            <person name="Noel B."/>
            <person name="Jubin C."/>
            <person name="Porcel B.M."/>
            <person name="Segurens B."/>
            <person name="Daubin V."/>
            <person name="Anthouard V."/>
            <person name="Aiach N."/>
            <person name="Arnaiz O."/>
            <person name="Billaut A."/>
            <person name="Beisson J."/>
            <person name="Blanc I."/>
            <person name="Bouhouche K."/>
            <person name="Camara F."/>
            <person name="Duharcourt S."/>
            <person name="Guigo R."/>
            <person name="Gogendeau D."/>
            <person name="Katinka M."/>
            <person name="Keller A.-M."/>
            <person name="Kissmehl R."/>
            <person name="Klotz C."/>
            <person name="Koll F."/>
            <person name="Le Moue A."/>
            <person name="Lepere C."/>
            <person name="Malinsky S."/>
            <person name="Nowacki M."/>
            <person name="Nowak J.K."/>
            <person name="Plattner H."/>
            <person name="Poulain J."/>
            <person name="Ruiz F."/>
            <person name="Serrano V."/>
            <person name="Zagulski M."/>
            <person name="Dessen P."/>
            <person name="Betermier M."/>
            <person name="Weissenbach J."/>
            <person name="Scarpelli C."/>
            <person name="Schachter V."/>
            <person name="Sperling L."/>
            <person name="Meyer E."/>
            <person name="Cohen J."/>
            <person name="Wincker P."/>
        </authorList>
    </citation>
    <scope>NUCLEOTIDE SEQUENCE [LARGE SCALE GENOMIC DNA]</scope>
    <source>
        <strain evidence="3 4">Stock d4-2</strain>
    </source>
</reference>
<feature type="compositionally biased region" description="Low complexity" evidence="2">
    <location>
        <begin position="1"/>
        <end position="15"/>
    </location>
</feature>
<dbReference type="Proteomes" id="UP000000600">
    <property type="component" value="Unassembled WGS sequence"/>
</dbReference>
<dbReference type="OMA" id="NWKNIMD"/>
<evidence type="ECO:0000313" key="4">
    <source>
        <dbReference type="Proteomes" id="UP000000600"/>
    </source>
</evidence>
<evidence type="ECO:0000256" key="1">
    <source>
        <dbReference type="SAM" id="Coils"/>
    </source>
</evidence>
<feature type="region of interest" description="Disordered" evidence="2">
    <location>
        <begin position="228"/>
        <end position="276"/>
    </location>
</feature>
<dbReference type="OrthoDB" id="313166at2759"/>
<evidence type="ECO:0000313" key="3">
    <source>
        <dbReference type="EMBL" id="CAK73646.1"/>
    </source>
</evidence>
<accession>A0CS79</accession>
<dbReference type="HOGENOM" id="CLU_535846_0_0_1"/>
<keyword evidence="1" id="KW-0175">Coiled coil</keyword>
<dbReference type="EMBL" id="CT868163">
    <property type="protein sequence ID" value="CAK73646.1"/>
    <property type="molecule type" value="Genomic_DNA"/>
</dbReference>
<dbReference type="GeneID" id="5026828"/>
<protein>
    <submittedName>
        <fullName evidence="3">Uncharacterized protein</fullName>
    </submittedName>
</protein>
<feature type="compositionally biased region" description="Low complexity" evidence="2">
    <location>
        <begin position="260"/>
        <end position="276"/>
    </location>
</feature>
<keyword evidence="4" id="KW-1185">Reference proteome</keyword>
<dbReference type="RefSeq" id="XP_001441043.1">
    <property type="nucleotide sequence ID" value="XM_001441006.1"/>
</dbReference>
<dbReference type="InParanoid" id="A0CS79"/>
<name>A0CS79_PARTE</name>
<feature type="coiled-coil region" evidence="1">
    <location>
        <begin position="102"/>
        <end position="129"/>
    </location>
</feature>
<feature type="region of interest" description="Disordered" evidence="2">
    <location>
        <begin position="300"/>
        <end position="339"/>
    </location>
</feature>
<feature type="region of interest" description="Disordered" evidence="2">
    <location>
        <begin position="54"/>
        <end position="101"/>
    </location>
</feature>
<sequence>MSKQQQNGVKNVNGQELQTMNNSKPDQNHQVKINRIDQGNDEFLKQKLINMNQLSLQPSAQKQSKEVNGQGSQTKSVQQNCENQGSDQNESTNAGTNSNFQFMSENDKIQQAKSKLEEEKEKSENYKSLYHPSSYLQVPQHAHQISQNLKEEGSEKAITNDKDINQTFQKSEKDQIDQVQINAKEQYGQKFVEKKNESGAFNSLNFPQLSNATNLVIAQVTQEKQISDFNEQNSGSTELSSNYENVEKDNQPGNADQKQNRQQDSQNNNQPNQQGQNQEIYQNQNKFLENNTNYVSVLPQKNGFMQENPKQDAEETTKREEEDTLIQESNNQEPKISSNNNTYRDLLTFQQALCIQLKEMIKQAKQDPTKKIYYNKKGLNHPQQQDKLYEKELLEFFEGWISYTEISEDSEIKYRGSIDFEKECLNSFIEFVNDKKNSELQKLKLLFQDEGTLNNWKNIMDQLQINDIQFFVMLCAIKQNEPQNEFAKCYLEWWFQWNPSSVFTKKNYI</sequence>
<feature type="compositionally biased region" description="Polar residues" evidence="2">
    <location>
        <begin position="228"/>
        <end position="244"/>
    </location>
</feature>
<gene>
    <name evidence="3" type="ORF">GSPATT00009918001</name>
</gene>
<proteinExistence type="predicted"/>
<organism evidence="3 4">
    <name type="scientific">Paramecium tetraurelia</name>
    <dbReference type="NCBI Taxonomy" id="5888"/>
    <lineage>
        <taxon>Eukaryota</taxon>
        <taxon>Sar</taxon>
        <taxon>Alveolata</taxon>
        <taxon>Ciliophora</taxon>
        <taxon>Intramacronucleata</taxon>
        <taxon>Oligohymenophorea</taxon>
        <taxon>Peniculida</taxon>
        <taxon>Parameciidae</taxon>
        <taxon>Paramecium</taxon>
    </lineage>
</organism>
<feature type="compositionally biased region" description="Basic and acidic residues" evidence="2">
    <location>
        <begin position="309"/>
        <end position="321"/>
    </location>
</feature>